<reference evidence="4" key="1">
    <citation type="journal article" date="2024" name="Algal Res.">
        <title>Biochemical, toxicological and genomic investigation of a high-biomass producing Limnothrix strain isolated from Italian shallow drinking water reservoir.</title>
        <authorList>
            <person name="Simonazzi M."/>
            <person name="Shishido T.K."/>
            <person name="Delbaje E."/>
            <person name="Wahlsten M."/>
            <person name="Fewer D.P."/>
            <person name="Sivonen K."/>
            <person name="Pezzolesi L."/>
            <person name="Pistocchi R."/>
        </authorList>
    </citation>
    <scope>NUCLEOTIDE SEQUENCE [LARGE SCALE GENOMIC DNA]</scope>
    <source>
        <strain evidence="4">LRLZ20PSL1</strain>
    </source>
</reference>
<feature type="compositionally biased region" description="Basic and acidic residues" evidence="1">
    <location>
        <begin position="341"/>
        <end position="354"/>
    </location>
</feature>
<name>A0ABW7CDY8_9CYAN</name>
<evidence type="ECO:0000313" key="3">
    <source>
        <dbReference type="EMBL" id="MFG3819334.1"/>
    </source>
</evidence>
<feature type="compositionally biased region" description="Low complexity" evidence="1">
    <location>
        <begin position="217"/>
        <end position="232"/>
    </location>
</feature>
<feature type="transmembrane region" description="Helical" evidence="2">
    <location>
        <begin position="12"/>
        <end position="32"/>
    </location>
</feature>
<feature type="region of interest" description="Disordered" evidence="1">
    <location>
        <begin position="202"/>
        <end position="354"/>
    </location>
</feature>
<organism evidence="3 4">
    <name type="scientific">Limnothrix redekei LRLZ20PSL1</name>
    <dbReference type="NCBI Taxonomy" id="3112953"/>
    <lineage>
        <taxon>Bacteria</taxon>
        <taxon>Bacillati</taxon>
        <taxon>Cyanobacteriota</taxon>
        <taxon>Cyanophyceae</taxon>
        <taxon>Pseudanabaenales</taxon>
        <taxon>Pseudanabaenaceae</taxon>
        <taxon>Limnothrix</taxon>
    </lineage>
</organism>
<comment type="caution">
    <text evidence="3">The sequence shown here is derived from an EMBL/GenBank/DDBJ whole genome shotgun (WGS) entry which is preliminary data.</text>
</comment>
<feature type="transmembrane region" description="Helical" evidence="2">
    <location>
        <begin position="130"/>
        <end position="158"/>
    </location>
</feature>
<keyword evidence="2" id="KW-0472">Membrane</keyword>
<feature type="transmembrane region" description="Helical" evidence="2">
    <location>
        <begin position="44"/>
        <end position="72"/>
    </location>
</feature>
<proteinExistence type="predicted"/>
<dbReference type="RefSeq" id="WP_393015177.1">
    <property type="nucleotide sequence ID" value="NZ_JAZAQF010000088.1"/>
</dbReference>
<dbReference type="InterPro" id="IPR049610">
    <property type="entry name" value="LCTMP-like"/>
</dbReference>
<protein>
    <submittedName>
        <fullName evidence="3">Low-complexity tail membrane protein</fullName>
    </submittedName>
</protein>
<evidence type="ECO:0000256" key="2">
    <source>
        <dbReference type="SAM" id="Phobius"/>
    </source>
</evidence>
<feature type="compositionally biased region" description="Polar residues" evidence="1">
    <location>
        <begin position="316"/>
        <end position="327"/>
    </location>
</feature>
<dbReference type="NCBIfam" id="NF033183">
    <property type="entry name" value="colliding_TM"/>
    <property type="match status" value="1"/>
</dbReference>
<feature type="compositionally biased region" description="Acidic residues" evidence="1">
    <location>
        <begin position="266"/>
        <end position="280"/>
    </location>
</feature>
<accession>A0ABW7CDY8</accession>
<keyword evidence="2" id="KW-0812">Transmembrane</keyword>
<feature type="compositionally biased region" description="Acidic residues" evidence="1">
    <location>
        <begin position="289"/>
        <end position="309"/>
    </location>
</feature>
<evidence type="ECO:0000256" key="1">
    <source>
        <dbReference type="SAM" id="MobiDB-lite"/>
    </source>
</evidence>
<sequence>MQGPKRDPYLWVHLAGLAALPLCAELCLLGLAAGDPLLPGGWDWLLVGLLGTAPIVAMQWLRPFYPFSVLLVSLRADRLNETQQRILQRWAGWETKAIALVASLLVLWALQRLDQLSPLAAEIAPLDQRAIGLLVVWLGALLGSLLLTVALVSLWVLLTPQTAFSAIEPFPVGNVPSSFLRLSVRLTKVLPDLENAPVVAPAKVPEPESATPPAPPAATNAPQEEAAAIAPENSPIPGDLEPLDATEPVNTAEPLDTPEWVTDSAAVEESESPEAIESTESEPIASDPTEPEAIESTESEAIESTEPDSTEPAPTEATSSNPETANQAADDDDWGDMVSDSDSHSDSGNDGDGH</sequence>
<dbReference type="EMBL" id="JAZAQF010000088">
    <property type="protein sequence ID" value="MFG3819334.1"/>
    <property type="molecule type" value="Genomic_DNA"/>
</dbReference>
<gene>
    <name evidence="3" type="ORF">VPK24_16935</name>
</gene>
<evidence type="ECO:0000313" key="4">
    <source>
        <dbReference type="Proteomes" id="UP001604335"/>
    </source>
</evidence>
<dbReference type="Proteomes" id="UP001604335">
    <property type="component" value="Unassembled WGS sequence"/>
</dbReference>
<keyword evidence="2" id="KW-1133">Transmembrane helix</keyword>
<keyword evidence="4" id="KW-1185">Reference proteome</keyword>